<gene>
    <name evidence="2" type="ORF">Q5741_17965</name>
</gene>
<dbReference type="PANTHER" id="PTHR43283">
    <property type="entry name" value="BETA-LACTAMASE-RELATED"/>
    <property type="match status" value="1"/>
</dbReference>
<dbReference type="InterPro" id="IPR012338">
    <property type="entry name" value="Beta-lactam/transpept-like"/>
</dbReference>
<reference evidence="2 3" key="1">
    <citation type="submission" date="2023-07" db="EMBL/GenBank/DDBJ databases">
        <title>Paenibacillus sp. JX-17 nov. isolated from soil.</title>
        <authorList>
            <person name="Wan Y."/>
            <person name="Liu B."/>
        </authorList>
    </citation>
    <scope>NUCLEOTIDE SEQUENCE [LARGE SCALE GENOMIC DNA]</scope>
    <source>
        <strain evidence="2 3">JX-17</strain>
    </source>
</reference>
<dbReference type="SUPFAM" id="SSF56601">
    <property type="entry name" value="beta-lactamase/transpeptidase-like"/>
    <property type="match status" value="1"/>
</dbReference>
<dbReference type="Proteomes" id="UP001240171">
    <property type="component" value="Unassembled WGS sequence"/>
</dbReference>
<proteinExistence type="predicted"/>
<dbReference type="InterPro" id="IPR050789">
    <property type="entry name" value="Diverse_Enzym_Activities"/>
</dbReference>
<evidence type="ECO:0000259" key="1">
    <source>
        <dbReference type="Pfam" id="PF00144"/>
    </source>
</evidence>
<sequence>MADFRFPRAVPETVGIHSAGIEQFIHKADGLGQFLHSLMVLRHGQVAAEAWWSPYQSSYKHAVYSLTKSFTSSAIGIAAHEGLLNIEDLVVSFFPEYLTQAIPDLLGRLTVRYLLMMAAGQDEDANQAMLQQPDGDWAAAFFGIPVTHEPGTRFIYNSGASYMLSAIVQRAAGQSMEQYLQTRLFEPLGITDYEWASCPRGKTVGGWGLKLRTEDTAKFGQLYLQRGWWNGRSLIPEAWVDEASTFHVETGTEPDHQWHQGYGYQFWLCRSGAYRADGAFGQMAIVLPHLDAVVVFTAGSQHTELLLNTVWDQLLSAFTDQPLPPAPANHASLQRTLAALSYPPAQGSNVPTPMEWTGKVYRFPPNPVLETLQINDDGQDRLQLLVTGEQGIHRLTYGRGAWLAVTSSLFNYSGVQGASSICGPLMPGWMTTRWSCCISAEKHHSITGSN</sequence>
<feature type="domain" description="Beta-lactamase-related" evidence="1">
    <location>
        <begin position="37"/>
        <end position="303"/>
    </location>
</feature>
<accession>A0ABT9CKU6</accession>
<name>A0ABT9CKU6_9BACL</name>
<organism evidence="2 3">
    <name type="scientific">Paenibacillus lacisoli</name>
    <dbReference type="NCBI Taxonomy" id="3064525"/>
    <lineage>
        <taxon>Bacteria</taxon>
        <taxon>Bacillati</taxon>
        <taxon>Bacillota</taxon>
        <taxon>Bacilli</taxon>
        <taxon>Bacillales</taxon>
        <taxon>Paenibacillaceae</taxon>
        <taxon>Paenibacillus</taxon>
    </lineage>
</organism>
<evidence type="ECO:0000313" key="3">
    <source>
        <dbReference type="Proteomes" id="UP001240171"/>
    </source>
</evidence>
<dbReference type="Pfam" id="PF00144">
    <property type="entry name" value="Beta-lactamase"/>
    <property type="match status" value="1"/>
</dbReference>
<dbReference type="PANTHER" id="PTHR43283:SF7">
    <property type="entry name" value="BETA-LACTAMASE-RELATED DOMAIN-CONTAINING PROTEIN"/>
    <property type="match status" value="1"/>
</dbReference>
<keyword evidence="2" id="KW-0378">Hydrolase</keyword>
<dbReference type="GO" id="GO:0016787">
    <property type="term" value="F:hydrolase activity"/>
    <property type="evidence" value="ECO:0007669"/>
    <property type="project" value="UniProtKB-KW"/>
</dbReference>
<dbReference type="RefSeq" id="WP_305025509.1">
    <property type="nucleotide sequence ID" value="NZ_JAUQTB010000014.1"/>
</dbReference>
<protein>
    <submittedName>
        <fullName evidence="2">Serine hydrolase</fullName>
        <ecNumber evidence="2">3.-.-.-</ecNumber>
    </submittedName>
</protein>
<dbReference type="EC" id="3.-.-.-" evidence="2"/>
<comment type="caution">
    <text evidence="2">The sequence shown here is derived from an EMBL/GenBank/DDBJ whole genome shotgun (WGS) entry which is preliminary data.</text>
</comment>
<keyword evidence="3" id="KW-1185">Reference proteome</keyword>
<dbReference type="EMBL" id="JAUQTB010000014">
    <property type="protein sequence ID" value="MDO7908291.1"/>
    <property type="molecule type" value="Genomic_DNA"/>
</dbReference>
<evidence type="ECO:0000313" key="2">
    <source>
        <dbReference type="EMBL" id="MDO7908291.1"/>
    </source>
</evidence>
<dbReference type="Gene3D" id="3.40.710.10">
    <property type="entry name" value="DD-peptidase/beta-lactamase superfamily"/>
    <property type="match status" value="1"/>
</dbReference>
<dbReference type="InterPro" id="IPR001466">
    <property type="entry name" value="Beta-lactam-related"/>
</dbReference>